<protein>
    <submittedName>
        <fullName evidence="5">Mitochondrial division protein 1</fullName>
    </submittedName>
</protein>
<dbReference type="PROSITE" id="PS00678">
    <property type="entry name" value="WD_REPEATS_1"/>
    <property type="match status" value="2"/>
</dbReference>
<dbReference type="InterPro" id="IPR036322">
    <property type="entry name" value="WD40_repeat_dom_sf"/>
</dbReference>
<keyword evidence="2" id="KW-0677">Repeat</keyword>
<reference evidence="5" key="1">
    <citation type="submission" date="2020-04" db="EMBL/GenBank/DDBJ databases">
        <authorList>
            <person name="Neveu A P."/>
        </authorList>
    </citation>
    <scope>NUCLEOTIDE SEQUENCE</scope>
    <source>
        <tissue evidence="5">Whole embryo</tissue>
    </source>
</reference>
<feature type="compositionally biased region" description="Acidic residues" evidence="4">
    <location>
        <begin position="77"/>
        <end position="86"/>
    </location>
</feature>
<feature type="repeat" description="WD" evidence="3">
    <location>
        <begin position="188"/>
        <end position="227"/>
    </location>
</feature>
<dbReference type="PANTHER" id="PTHR22847">
    <property type="entry name" value="WD40 REPEAT PROTEIN"/>
    <property type="match status" value="1"/>
</dbReference>
<feature type="region of interest" description="Disordered" evidence="4">
    <location>
        <begin position="60"/>
        <end position="171"/>
    </location>
</feature>
<feature type="compositionally biased region" description="Polar residues" evidence="4">
    <location>
        <begin position="60"/>
        <end position="74"/>
    </location>
</feature>
<dbReference type="InterPro" id="IPR019775">
    <property type="entry name" value="WD40_repeat_CS"/>
</dbReference>
<keyword evidence="1 3" id="KW-0853">WD repeat</keyword>
<proteinExistence type="evidence at transcript level"/>
<dbReference type="SUPFAM" id="SSF50978">
    <property type="entry name" value="WD40 repeat-like"/>
    <property type="match status" value="1"/>
</dbReference>
<dbReference type="PROSITE" id="PS50082">
    <property type="entry name" value="WD_REPEATS_2"/>
    <property type="match status" value="2"/>
</dbReference>
<evidence type="ECO:0000256" key="3">
    <source>
        <dbReference type="PROSITE-ProRule" id="PRU00221"/>
    </source>
</evidence>
<feature type="compositionally biased region" description="Polar residues" evidence="4">
    <location>
        <begin position="605"/>
        <end position="616"/>
    </location>
</feature>
<feature type="region of interest" description="Disordered" evidence="4">
    <location>
        <begin position="556"/>
        <end position="616"/>
    </location>
</feature>
<dbReference type="PROSITE" id="PS50294">
    <property type="entry name" value="WD_REPEATS_REGION"/>
    <property type="match status" value="1"/>
</dbReference>
<dbReference type="InterPro" id="IPR020472">
    <property type="entry name" value="WD40_PAC1"/>
</dbReference>
<feature type="region of interest" description="Disordered" evidence="4">
    <location>
        <begin position="31"/>
        <end position="50"/>
    </location>
</feature>
<dbReference type="InterPro" id="IPR015943">
    <property type="entry name" value="WD40/YVTN_repeat-like_dom_sf"/>
</dbReference>
<evidence type="ECO:0000256" key="2">
    <source>
        <dbReference type="ARBA" id="ARBA00022737"/>
    </source>
</evidence>
<name>A0A6F9DDA0_9ASCI</name>
<dbReference type="Pfam" id="PF00400">
    <property type="entry name" value="WD40"/>
    <property type="match status" value="2"/>
</dbReference>
<sequence>MDGSGDHENADESVKRVRKFRKKLRQIERLESLGRDLTTDEKQKIRTKDKLRSHLQKLLTSINRNQESFNSSLGNDGLEDSSEDEILAQPSNVEQESNVVNADSASKLVDAVHDDERNQEKTSADQRVEDEPVSLKQRKTEPVVNPNQPIVGSEQKNSQKQPQKEKTQKLRSKLRKLWRNKWFSVIALDGHNDVVCDVSVKCGWVASGSRDTSIKLWDISTKKEIRNMSGHTGAVTAVQMMDETESERLRGLISAESDSELMHDMSVKQFPQELLLVTGSTDCYVKLWLLPQGFCIKSIYTFSPITTICHHHDVVFVGSDSGKLTAFNLINRQQLYDKIIHDDSITSLQCNGSLLVSTSNDGNLKLWEICDERQQPTKVSKIEHETHLNLKFNLVESNFYAESRQILCSCLTDKLFYGDDGINLKVLDLSEETVTKFPNHKSMGFTDACFVISEMLFTTSLDLDTGTGSINVRTLSAESQNAYIASLSCDESPRFTCATCDPTSSEFIFVTGGAMLLLWKPAHGSKSASDTNLERNGIVHVKGGNIPELGKNFVHSDIESDTSDGETDSSPWWWSKPAETGSNQLQEDSDSDSDESASSHVDEIPTSSWSDWCSVL</sequence>
<evidence type="ECO:0000313" key="5">
    <source>
        <dbReference type="EMBL" id="CAB3245442.1"/>
    </source>
</evidence>
<dbReference type="Gene3D" id="2.130.10.10">
    <property type="entry name" value="YVTN repeat-like/Quinoprotein amine dehydrogenase"/>
    <property type="match status" value="2"/>
</dbReference>
<feature type="compositionally biased region" description="Basic and acidic residues" evidence="4">
    <location>
        <begin position="110"/>
        <end position="130"/>
    </location>
</feature>
<dbReference type="InterPro" id="IPR001680">
    <property type="entry name" value="WD40_rpt"/>
</dbReference>
<accession>A0A6F9DDA0</accession>
<feature type="compositionally biased region" description="Polar residues" evidence="4">
    <location>
        <begin position="145"/>
        <end position="161"/>
    </location>
</feature>
<gene>
    <name evidence="5" type="primary">Fbxw7-004</name>
</gene>
<evidence type="ECO:0000256" key="1">
    <source>
        <dbReference type="ARBA" id="ARBA00022574"/>
    </source>
</evidence>
<dbReference type="EMBL" id="LR785128">
    <property type="protein sequence ID" value="CAB3245442.1"/>
    <property type="molecule type" value="mRNA"/>
</dbReference>
<dbReference type="SMART" id="SM00320">
    <property type="entry name" value="WD40"/>
    <property type="match status" value="5"/>
</dbReference>
<organism evidence="5">
    <name type="scientific">Phallusia mammillata</name>
    <dbReference type="NCBI Taxonomy" id="59560"/>
    <lineage>
        <taxon>Eukaryota</taxon>
        <taxon>Metazoa</taxon>
        <taxon>Chordata</taxon>
        <taxon>Tunicata</taxon>
        <taxon>Ascidiacea</taxon>
        <taxon>Phlebobranchia</taxon>
        <taxon>Ascidiidae</taxon>
        <taxon>Phallusia</taxon>
    </lineage>
</organism>
<feature type="compositionally biased region" description="Polar residues" evidence="4">
    <location>
        <begin position="89"/>
        <end position="104"/>
    </location>
</feature>
<dbReference type="AlphaFoldDB" id="A0A6F9DDA0"/>
<dbReference type="PRINTS" id="PR00320">
    <property type="entry name" value="GPROTEINBRPT"/>
</dbReference>
<feature type="repeat" description="WD" evidence="3">
    <location>
        <begin position="341"/>
        <end position="369"/>
    </location>
</feature>
<evidence type="ECO:0000256" key="4">
    <source>
        <dbReference type="SAM" id="MobiDB-lite"/>
    </source>
</evidence>
<dbReference type="PANTHER" id="PTHR22847:SF722">
    <property type="entry name" value="NOVEL PROTEIN"/>
    <property type="match status" value="1"/>
</dbReference>